<evidence type="ECO:0000313" key="3">
    <source>
        <dbReference type="Proteomes" id="UP001152795"/>
    </source>
</evidence>
<proteinExistence type="predicted"/>
<feature type="region of interest" description="Disordered" evidence="1">
    <location>
        <begin position="1034"/>
        <end position="1067"/>
    </location>
</feature>
<feature type="region of interest" description="Disordered" evidence="1">
    <location>
        <begin position="676"/>
        <end position="700"/>
    </location>
</feature>
<feature type="compositionally biased region" description="Polar residues" evidence="1">
    <location>
        <begin position="96"/>
        <end position="109"/>
    </location>
</feature>
<organism evidence="2 3">
    <name type="scientific">Paramuricea clavata</name>
    <name type="common">Red gorgonian</name>
    <name type="synonym">Violescent sea-whip</name>
    <dbReference type="NCBI Taxonomy" id="317549"/>
    <lineage>
        <taxon>Eukaryota</taxon>
        <taxon>Metazoa</taxon>
        <taxon>Cnidaria</taxon>
        <taxon>Anthozoa</taxon>
        <taxon>Octocorallia</taxon>
        <taxon>Malacalcyonacea</taxon>
        <taxon>Plexauridae</taxon>
        <taxon>Paramuricea</taxon>
    </lineage>
</organism>
<dbReference type="EMBL" id="CACRXK020006407">
    <property type="protein sequence ID" value="CAB4009303.1"/>
    <property type="molecule type" value="Genomic_DNA"/>
</dbReference>
<sequence>MHCRCCGKYIVHYNTVSLFGETASKENIIEAIEKYGGITVRATEIGKSSKICRCCFTILKGINDRVKKIASLCQSAAEKSSGEVIGTSHAKRTYEQQKSPASKTLSPSINLHRPKRIRPYPSPTSTSFESHQQSGQAQLYRGSLLATFSSTIGQSRIQSAQPSSQVTETRSHEILRLAGLRSAESSQTQPMLTESDAKSLYLALNTRIPAEICRVIFSLPNLRSSVKYTMMKEIDDQCNKLCIRKRRDTGQEPSVLLTKRKDTKQQLEEFTWTKVLEEMKERAPDVLDFLCSISIPKLKDTDKQVAPLCVAYGILLNNRWRELSVIQKVITTLFGVGHCTAKTFDRCNALGICQVRHSFRNILDDLQDGVMDYIRKMVKEGKEIRWTFDNFDFNILTNIIISGYKNSDMHWICQYITFDRVPSSHLDDSKPLVEDISKFENKEYLLSKSELQNTRFEYIVLISRILLDFFPCLKVIKNVVPSHIEHVFSKEMAEKSEVINMPVVPFNQNKTADICKYVEYVTEFLYQVYRDPSEDEPECLDETPSSAETAAKKSEVLQNVKVPLTTWKHLYTPKSARDVGTIYHFRQKLGKKNVYNDVKKNFKASAELLQEVTKAYVCEAFMEWAGLDDMDGKPSNITIPHANTTKAIKKQFMESVIGNFVDEFILPDLDAEKALSQKKSRRQTTTDQQSTPIQNQNTATATTSKKVAVIQVDPKSTYKQDETVVLLGSNIKDLVGVGQAQTSTDGNHETSNDNTEYFKIKITAVVNATLITDELTKGQDFETGKDVFWPKKLVGRPVQVATVCQPLPKDVNQRPTPQPQEDHVFNYALQVIQMGVFFMQLDDTEHEGDGERMMRNWKLLMLYARCSGRSKKYAFEAMRLITYCRALYTEKMAHRVIHGQFVNPSGGMGRNYANDLKQEHLVKCNKVILRGLCGNKTLKAVTRATQSAYNVKKITDNFDQECNIKPESQSHTYGDPSTDITQMVNVLRKLKPFSYTNGRKHTAFPTISNSPLNNVDTSSLDAWLTSKKKAIAKNPFLGYEAEDGEESEEEDDDDLTTLEDLDEEENM</sequence>
<evidence type="ECO:0000313" key="2">
    <source>
        <dbReference type="EMBL" id="CAB4009303.1"/>
    </source>
</evidence>
<accession>A0A6S7HYU7</accession>
<keyword evidence="3" id="KW-1185">Reference proteome</keyword>
<gene>
    <name evidence="2" type="ORF">PACLA_8A057074</name>
</gene>
<dbReference type="Pfam" id="PF20231">
    <property type="entry name" value="DUF6589"/>
    <property type="match status" value="1"/>
</dbReference>
<dbReference type="OrthoDB" id="5987652at2759"/>
<protein>
    <submittedName>
        <fullName evidence="2">Uncharacterized protein</fullName>
    </submittedName>
</protein>
<evidence type="ECO:0000256" key="1">
    <source>
        <dbReference type="SAM" id="MobiDB-lite"/>
    </source>
</evidence>
<dbReference type="Proteomes" id="UP001152795">
    <property type="component" value="Unassembled WGS sequence"/>
</dbReference>
<name>A0A6S7HYU7_PARCT</name>
<dbReference type="AlphaFoldDB" id="A0A6S7HYU7"/>
<dbReference type="InterPro" id="IPR046496">
    <property type="entry name" value="DUF6589"/>
</dbReference>
<comment type="caution">
    <text evidence="2">The sequence shown here is derived from an EMBL/GenBank/DDBJ whole genome shotgun (WGS) entry which is preliminary data.</text>
</comment>
<reference evidence="2" key="1">
    <citation type="submission" date="2020-04" db="EMBL/GenBank/DDBJ databases">
        <authorList>
            <person name="Alioto T."/>
            <person name="Alioto T."/>
            <person name="Gomez Garrido J."/>
        </authorList>
    </citation>
    <scope>NUCLEOTIDE SEQUENCE</scope>
    <source>
        <strain evidence="2">A484AB</strain>
    </source>
</reference>
<feature type="compositionally biased region" description="Acidic residues" evidence="1">
    <location>
        <begin position="1040"/>
        <end position="1067"/>
    </location>
</feature>
<feature type="region of interest" description="Disordered" evidence="1">
    <location>
        <begin position="90"/>
        <end position="133"/>
    </location>
</feature>
<feature type="compositionally biased region" description="Polar residues" evidence="1">
    <location>
        <begin position="123"/>
        <end position="133"/>
    </location>
</feature>